<dbReference type="InterPro" id="IPR025361">
    <property type="entry name" value="DUF4265"/>
</dbReference>
<accession>A0ABU3V1V4</accession>
<reference evidence="1 2" key="1">
    <citation type="submission" date="2023-02" db="EMBL/GenBank/DDBJ databases">
        <authorList>
            <person name="Maleckis M."/>
        </authorList>
    </citation>
    <scope>NUCLEOTIDE SEQUENCE [LARGE SCALE GENOMIC DNA]</scope>
    <source>
        <strain evidence="1 2">P8-A2</strain>
    </source>
</reference>
<sequence length="148" mass="15637">MMDEPNVGADTHIRLLAGHNSIGRPGFEVLPARVLGEHSFELSGSPGLVLGCAAGDVLQVADDGTFEVARRGANVCIQAYRGGPFSSEELAGLEAGLTALNGLAEAPADRRFIVGTVAREVGFPVIERVMNDWAASVDNTEWWFGNAD</sequence>
<protein>
    <submittedName>
        <fullName evidence="1">DUF4265 domain-containing protein</fullName>
    </submittedName>
</protein>
<organism evidence="1 2">
    <name type="scientific">Streptomyces mirabilis</name>
    <dbReference type="NCBI Taxonomy" id="68239"/>
    <lineage>
        <taxon>Bacteria</taxon>
        <taxon>Bacillati</taxon>
        <taxon>Actinomycetota</taxon>
        <taxon>Actinomycetes</taxon>
        <taxon>Kitasatosporales</taxon>
        <taxon>Streptomycetaceae</taxon>
        <taxon>Streptomyces</taxon>
    </lineage>
</organism>
<dbReference type="EMBL" id="JARAKF010000001">
    <property type="protein sequence ID" value="MDU9000144.1"/>
    <property type="molecule type" value="Genomic_DNA"/>
</dbReference>
<dbReference type="Proteomes" id="UP001257627">
    <property type="component" value="Unassembled WGS sequence"/>
</dbReference>
<proteinExistence type="predicted"/>
<name>A0ABU3V1V4_9ACTN</name>
<comment type="caution">
    <text evidence="1">The sequence shown here is derived from an EMBL/GenBank/DDBJ whole genome shotgun (WGS) entry which is preliminary data.</text>
</comment>
<gene>
    <name evidence="1" type="ORF">PU648_49085</name>
</gene>
<evidence type="ECO:0000313" key="1">
    <source>
        <dbReference type="EMBL" id="MDU9000144.1"/>
    </source>
</evidence>
<dbReference type="Pfam" id="PF14085">
    <property type="entry name" value="DUF4265"/>
    <property type="match status" value="1"/>
</dbReference>
<evidence type="ECO:0000313" key="2">
    <source>
        <dbReference type="Proteomes" id="UP001257627"/>
    </source>
</evidence>
<dbReference type="RefSeq" id="WP_316736838.1">
    <property type="nucleotide sequence ID" value="NZ_JARAKF010000001.1"/>
</dbReference>
<keyword evidence="2" id="KW-1185">Reference proteome</keyword>